<proteinExistence type="predicted"/>
<sequence>MQHVTGSAVTTSMKLRKMDATELLYYDFAKFCPPFSVHGRSSFVGPLNAFCYQLLAVDPHFGPLLAPFKVHKGYSKVDFEIFTKRLNNLTGYWYAMSSVINKFSSEHYWKYRQARKNSTALACSLIWHRPCLPGA</sequence>
<comment type="caution">
    <text evidence="1">The sequence shown here is derived from an EMBL/GenBank/DDBJ whole genome shotgun (WGS) entry which is preliminary data.</text>
</comment>
<dbReference type="EMBL" id="CAJNIZ010043071">
    <property type="protein sequence ID" value="CAE7648802.1"/>
    <property type="molecule type" value="Genomic_DNA"/>
</dbReference>
<keyword evidence="2" id="KW-1185">Reference proteome</keyword>
<protein>
    <submittedName>
        <fullName evidence="1">Uncharacterized protein</fullName>
    </submittedName>
</protein>
<name>A0A812VXX5_SYMPI</name>
<gene>
    <name evidence="1" type="ORF">SPIL2461_LOCUS17279</name>
</gene>
<dbReference type="Proteomes" id="UP000649617">
    <property type="component" value="Unassembled WGS sequence"/>
</dbReference>
<dbReference type="OrthoDB" id="419204at2759"/>
<dbReference type="AlphaFoldDB" id="A0A812VXX5"/>
<evidence type="ECO:0000313" key="1">
    <source>
        <dbReference type="EMBL" id="CAE7648802.1"/>
    </source>
</evidence>
<accession>A0A812VXX5</accession>
<reference evidence="1" key="1">
    <citation type="submission" date="2021-02" db="EMBL/GenBank/DDBJ databases">
        <authorList>
            <person name="Dougan E. K."/>
            <person name="Rhodes N."/>
            <person name="Thang M."/>
            <person name="Chan C."/>
        </authorList>
    </citation>
    <scope>NUCLEOTIDE SEQUENCE</scope>
</reference>
<evidence type="ECO:0000313" key="2">
    <source>
        <dbReference type="Proteomes" id="UP000649617"/>
    </source>
</evidence>
<organism evidence="1 2">
    <name type="scientific">Symbiodinium pilosum</name>
    <name type="common">Dinoflagellate</name>
    <dbReference type="NCBI Taxonomy" id="2952"/>
    <lineage>
        <taxon>Eukaryota</taxon>
        <taxon>Sar</taxon>
        <taxon>Alveolata</taxon>
        <taxon>Dinophyceae</taxon>
        <taxon>Suessiales</taxon>
        <taxon>Symbiodiniaceae</taxon>
        <taxon>Symbiodinium</taxon>
    </lineage>
</organism>